<keyword evidence="2" id="KW-1185">Reference proteome</keyword>
<sequence>MADLATNSDTNCIWLHYARPRPHWYLTEEAVKQELTRRWQDIRADAGANGATFQGRFHIRGQHDFETVDVWRFPGSQAAYDHWQALVEARYSEFFAFSNNIGLAMGGEAE</sequence>
<evidence type="ECO:0008006" key="3">
    <source>
        <dbReference type="Google" id="ProtNLM"/>
    </source>
</evidence>
<comment type="caution">
    <text evidence="1">The sequence shown here is derived from an EMBL/GenBank/DDBJ whole genome shotgun (WGS) entry which is preliminary data.</text>
</comment>
<gene>
    <name evidence="1" type="ORF">ABID12_002884</name>
</gene>
<evidence type="ECO:0000313" key="2">
    <source>
        <dbReference type="Proteomes" id="UP001549164"/>
    </source>
</evidence>
<dbReference type="EMBL" id="JBEPLY010000010">
    <property type="protein sequence ID" value="MET3600933.1"/>
    <property type="molecule type" value="Genomic_DNA"/>
</dbReference>
<evidence type="ECO:0000313" key="1">
    <source>
        <dbReference type="EMBL" id="MET3600933.1"/>
    </source>
</evidence>
<name>A0ABV2IEW2_9HYPH</name>
<organism evidence="1 2">
    <name type="scientific">Martelella mangrovi</name>
    <dbReference type="NCBI Taxonomy" id="1397477"/>
    <lineage>
        <taxon>Bacteria</taxon>
        <taxon>Pseudomonadati</taxon>
        <taxon>Pseudomonadota</taxon>
        <taxon>Alphaproteobacteria</taxon>
        <taxon>Hyphomicrobiales</taxon>
        <taxon>Aurantimonadaceae</taxon>
        <taxon>Martelella</taxon>
    </lineage>
</organism>
<proteinExistence type="predicted"/>
<protein>
    <recommendedName>
        <fullName evidence="3">DUF4268 domain-containing protein</fullName>
    </recommendedName>
</protein>
<accession>A0ABV2IEW2</accession>
<dbReference type="Proteomes" id="UP001549164">
    <property type="component" value="Unassembled WGS sequence"/>
</dbReference>
<reference evidence="1 2" key="1">
    <citation type="submission" date="2024-06" db="EMBL/GenBank/DDBJ databases">
        <title>Genomic Encyclopedia of Type Strains, Phase IV (KMG-IV): sequencing the most valuable type-strain genomes for metagenomic binning, comparative biology and taxonomic classification.</title>
        <authorList>
            <person name="Goeker M."/>
        </authorList>
    </citation>
    <scope>NUCLEOTIDE SEQUENCE [LARGE SCALE GENOMIC DNA]</scope>
    <source>
        <strain evidence="1 2">DSM 28102</strain>
    </source>
</reference>
<dbReference type="RefSeq" id="WP_354434802.1">
    <property type="nucleotide sequence ID" value="NZ_JBEPLY010000010.1"/>
</dbReference>